<sequence>MKPYQKLAESVKFSRSLNWTRLLEKDDSLEFIGAGRSAFAFRIKGTNLVLKVFFPEFKKIAREEAEIYKALPDHPYYPSLYGSGDNYIVIDYVQGLTLFECLAKGVPIEEEKIRQIDEALKLAREKGLNPSDIHLRNIILTDDGHIKIIDVARFKQTKNCTQWDDLKHAFYKFYRKKYFPKKIPVLIMNTIAALYKKRIVRMGS</sequence>
<name>A0A160MFF8_9BACI</name>
<dbReference type="Gene3D" id="1.10.510.10">
    <property type="entry name" value="Transferase(Phosphotransferase) domain 1"/>
    <property type="match status" value="1"/>
</dbReference>
<dbReference type="PANTHER" id="PTHR37171:SF1">
    <property type="entry name" value="SERINE_THREONINE-PROTEIN KINASE YRZF-RELATED"/>
    <property type="match status" value="1"/>
</dbReference>
<keyword evidence="2" id="KW-0808">Transferase</keyword>
<dbReference type="GO" id="GO:0004674">
    <property type="term" value="F:protein serine/threonine kinase activity"/>
    <property type="evidence" value="ECO:0007669"/>
    <property type="project" value="UniProtKB-KW"/>
</dbReference>
<feature type="domain" description="Protein kinase" evidence="1">
    <location>
        <begin position="26"/>
        <end position="204"/>
    </location>
</feature>
<dbReference type="AlphaFoldDB" id="A0A160MFF8"/>
<dbReference type="GO" id="GO:0005524">
    <property type="term" value="F:ATP binding"/>
    <property type="evidence" value="ECO:0007669"/>
    <property type="project" value="InterPro"/>
</dbReference>
<evidence type="ECO:0000313" key="3">
    <source>
        <dbReference type="Proteomes" id="UP000077856"/>
    </source>
</evidence>
<dbReference type="KEGG" id="bon:A361_23370"/>
<dbReference type="STRING" id="1196031.A361_23370"/>
<keyword evidence="2" id="KW-0723">Serine/threonine-protein kinase</keyword>
<evidence type="ECO:0000259" key="1">
    <source>
        <dbReference type="PROSITE" id="PS50011"/>
    </source>
</evidence>
<protein>
    <submittedName>
        <fullName evidence="2">Serine/threonine protein kinase</fullName>
    </submittedName>
</protein>
<dbReference type="eggNOG" id="COG2112">
    <property type="taxonomic scope" value="Bacteria"/>
</dbReference>
<dbReference type="InterPro" id="IPR052396">
    <property type="entry name" value="Meiotic_Drive_Suppr_Kinase"/>
</dbReference>
<reference evidence="2 3" key="1">
    <citation type="submission" date="2016-04" db="EMBL/GenBank/DDBJ databases">
        <title>Complete genome sequence of Bacillus oceanisediminis strain 2691.</title>
        <authorList>
            <person name="Jeong H."/>
            <person name="Kim H.J."/>
            <person name="Lee D.-W."/>
        </authorList>
    </citation>
    <scope>NUCLEOTIDE SEQUENCE [LARGE SCALE GENOMIC DNA]</scope>
    <source>
        <strain evidence="2 3">2691</strain>
    </source>
</reference>
<dbReference type="PANTHER" id="PTHR37171">
    <property type="entry name" value="SERINE/THREONINE-PROTEIN KINASE YRZF-RELATED"/>
    <property type="match status" value="1"/>
</dbReference>
<evidence type="ECO:0000313" key="2">
    <source>
        <dbReference type="EMBL" id="AND41956.1"/>
    </source>
</evidence>
<organism evidence="2 3">
    <name type="scientific">Cytobacillus oceanisediminis 2691</name>
    <dbReference type="NCBI Taxonomy" id="1196031"/>
    <lineage>
        <taxon>Bacteria</taxon>
        <taxon>Bacillati</taxon>
        <taxon>Bacillota</taxon>
        <taxon>Bacilli</taxon>
        <taxon>Bacillales</taxon>
        <taxon>Bacillaceae</taxon>
        <taxon>Cytobacillus</taxon>
    </lineage>
</organism>
<dbReference type="RefSeq" id="WP_009331618.1">
    <property type="nucleotide sequence ID" value="NZ_CP015506.1"/>
</dbReference>
<dbReference type="PROSITE" id="PS50011">
    <property type="entry name" value="PROTEIN_KINASE_DOM"/>
    <property type="match status" value="1"/>
</dbReference>
<accession>A0A160MFF8</accession>
<proteinExistence type="predicted"/>
<gene>
    <name evidence="2" type="ORF">A361_23370</name>
</gene>
<dbReference type="InterPro" id="IPR011009">
    <property type="entry name" value="Kinase-like_dom_sf"/>
</dbReference>
<keyword evidence="2" id="KW-0418">Kinase</keyword>
<dbReference type="InterPro" id="IPR000719">
    <property type="entry name" value="Prot_kinase_dom"/>
</dbReference>
<dbReference type="Proteomes" id="UP000077856">
    <property type="component" value="Chromosome"/>
</dbReference>
<dbReference type="SUPFAM" id="SSF56112">
    <property type="entry name" value="Protein kinase-like (PK-like)"/>
    <property type="match status" value="1"/>
</dbReference>
<dbReference type="EMBL" id="CP015506">
    <property type="protein sequence ID" value="AND41956.1"/>
    <property type="molecule type" value="Genomic_DNA"/>
</dbReference>